<gene>
    <name evidence="9" type="ORF">HGM15179_018948</name>
</gene>
<dbReference type="GO" id="GO:0071797">
    <property type="term" value="C:LUBAC complex"/>
    <property type="evidence" value="ECO:0007669"/>
    <property type="project" value="InterPro"/>
</dbReference>
<sequence>FGGYWDELGVTLGSLGTNLVLLGVTGLGFFPSRSIVVYTGLYWSILVFSLFQALLRQILATLPVASWGRASLVASLGRELGLGRVAEAEPSKEPLLGELVEAVGSCQDRAALLRRLRCECSVCSWALPRLRMQWLPGCSCPLCPECFRLHFTVGLRERGVGALGCPSCGRPDLHDDAQRLWYWSTLEPELRRSLDPDTFALVTRKLTELELQRDPQFLWCPHCSFGFIFEAEKGPAQCPQCHQCCCPRCQRPWDPRHSSLSCADFGLILRSGEPEMGPGELLGDTGIECPQCGQRFALARGGCLHFQCSQCRHQFCAGCGGQFHRPGSCPIPQCPLRGSLHGHHPRDCLFYLRDWEPPRLQQLLQSANVAFETEPPPEAPPNPTGLCPVPEQKEVGAAFRDEPCGRETAPGQAGLC</sequence>
<evidence type="ECO:0000256" key="2">
    <source>
        <dbReference type="ARBA" id="ARBA00022723"/>
    </source>
</evidence>
<dbReference type="InterPro" id="IPR026254">
    <property type="entry name" value="RNF31-like"/>
</dbReference>
<keyword evidence="7" id="KW-0472">Membrane</keyword>
<dbReference type="Pfam" id="PF22191">
    <property type="entry name" value="IBR_1"/>
    <property type="match status" value="1"/>
</dbReference>
<protein>
    <recommendedName>
        <fullName evidence="8">RING-type domain-containing protein</fullName>
    </recommendedName>
</protein>
<dbReference type="PROSITE" id="PS51873">
    <property type="entry name" value="TRIAD"/>
    <property type="match status" value="1"/>
</dbReference>
<evidence type="ECO:0000256" key="3">
    <source>
        <dbReference type="ARBA" id="ARBA00022737"/>
    </source>
</evidence>
<dbReference type="GO" id="GO:0061630">
    <property type="term" value="F:ubiquitin protein ligase activity"/>
    <property type="evidence" value="ECO:0007669"/>
    <property type="project" value="TreeGrafter"/>
</dbReference>
<feature type="transmembrane region" description="Helical" evidence="7">
    <location>
        <begin position="12"/>
        <end position="30"/>
    </location>
</feature>
<dbReference type="Pfam" id="PF01485">
    <property type="entry name" value="IBR"/>
    <property type="match status" value="1"/>
</dbReference>
<dbReference type="InterPro" id="IPR002867">
    <property type="entry name" value="IBR_dom"/>
</dbReference>
<keyword evidence="5" id="KW-0833">Ubl conjugation pathway</keyword>
<dbReference type="EMBL" id="SWJQ01001464">
    <property type="protein sequence ID" value="TRZ08159.1"/>
    <property type="molecule type" value="Genomic_DNA"/>
</dbReference>
<keyword evidence="4" id="KW-0863">Zinc-finger</keyword>
<dbReference type="Pfam" id="PF25163">
    <property type="entry name" value="UBA_RNF31"/>
    <property type="match status" value="1"/>
</dbReference>
<evidence type="ECO:0000256" key="6">
    <source>
        <dbReference type="ARBA" id="ARBA00022833"/>
    </source>
</evidence>
<reference evidence="9" key="1">
    <citation type="submission" date="2019-04" db="EMBL/GenBank/DDBJ databases">
        <title>Genome assembly of Zosterops borbonicus 15179.</title>
        <authorList>
            <person name="Leroy T."/>
            <person name="Anselmetti Y."/>
            <person name="Tilak M.-K."/>
            <person name="Nabholz B."/>
        </authorList>
    </citation>
    <scope>NUCLEOTIDE SEQUENCE</scope>
    <source>
        <strain evidence="9">HGM_15179</strain>
        <tissue evidence="9">Muscle</tissue>
    </source>
</reference>
<keyword evidence="2" id="KW-0479">Metal-binding</keyword>
<feature type="transmembrane region" description="Helical" evidence="7">
    <location>
        <begin position="35"/>
        <end position="55"/>
    </location>
</feature>
<dbReference type="Gene3D" id="1.20.120.1750">
    <property type="match status" value="1"/>
</dbReference>
<dbReference type="SMART" id="SM00647">
    <property type="entry name" value="IBR"/>
    <property type="match status" value="2"/>
</dbReference>
<dbReference type="SUPFAM" id="SSF57850">
    <property type="entry name" value="RING/U-box"/>
    <property type="match status" value="3"/>
</dbReference>
<evidence type="ECO:0000313" key="10">
    <source>
        <dbReference type="Proteomes" id="UP000796761"/>
    </source>
</evidence>
<comment type="caution">
    <text evidence="9">The sequence shown here is derived from an EMBL/GenBank/DDBJ whole genome shotgun (WGS) entry which is preliminary data.</text>
</comment>
<dbReference type="GO" id="GO:0008270">
    <property type="term" value="F:zinc ion binding"/>
    <property type="evidence" value="ECO:0007669"/>
    <property type="project" value="UniProtKB-KW"/>
</dbReference>
<keyword evidence="7" id="KW-0812">Transmembrane</keyword>
<dbReference type="OrthoDB" id="9978677at2759"/>
<keyword evidence="1" id="KW-0808">Transferase</keyword>
<organism evidence="9 10">
    <name type="scientific">Zosterops borbonicus</name>
    <dbReference type="NCBI Taxonomy" id="364589"/>
    <lineage>
        <taxon>Eukaryota</taxon>
        <taxon>Metazoa</taxon>
        <taxon>Chordata</taxon>
        <taxon>Craniata</taxon>
        <taxon>Vertebrata</taxon>
        <taxon>Euteleostomi</taxon>
        <taxon>Archelosauria</taxon>
        <taxon>Archosauria</taxon>
        <taxon>Dinosauria</taxon>
        <taxon>Saurischia</taxon>
        <taxon>Theropoda</taxon>
        <taxon>Coelurosauria</taxon>
        <taxon>Aves</taxon>
        <taxon>Neognathae</taxon>
        <taxon>Neoaves</taxon>
        <taxon>Telluraves</taxon>
        <taxon>Australaves</taxon>
        <taxon>Passeriformes</taxon>
        <taxon>Sylvioidea</taxon>
        <taxon>Zosteropidae</taxon>
        <taxon>Zosterops</taxon>
    </lineage>
</organism>
<dbReference type="GO" id="GO:1990450">
    <property type="term" value="F:linear polyubiquitin binding"/>
    <property type="evidence" value="ECO:0007669"/>
    <property type="project" value="TreeGrafter"/>
</dbReference>
<evidence type="ECO:0000256" key="1">
    <source>
        <dbReference type="ARBA" id="ARBA00022679"/>
    </source>
</evidence>
<dbReference type="PANTHER" id="PTHR16004">
    <property type="entry name" value="RING FINGER PROTEIN 31-RELATED"/>
    <property type="match status" value="1"/>
</dbReference>
<dbReference type="Pfam" id="PF18091">
    <property type="entry name" value="E3_UbLigase_RBR"/>
    <property type="match status" value="1"/>
</dbReference>
<feature type="non-terminal residue" evidence="9">
    <location>
        <position position="1"/>
    </location>
</feature>
<dbReference type="GO" id="GO:0070530">
    <property type="term" value="F:K63-linked polyubiquitin modification-dependent protein binding"/>
    <property type="evidence" value="ECO:0007669"/>
    <property type="project" value="TreeGrafter"/>
</dbReference>
<evidence type="ECO:0000259" key="8">
    <source>
        <dbReference type="PROSITE" id="PS51873"/>
    </source>
</evidence>
<dbReference type="Gene3D" id="3.30.40.10">
    <property type="entry name" value="Zinc/RING finger domain, C3HC4 (zinc finger)"/>
    <property type="match status" value="1"/>
</dbReference>
<dbReference type="InterPro" id="IPR044066">
    <property type="entry name" value="TRIAD_supradom"/>
</dbReference>
<evidence type="ECO:0000256" key="7">
    <source>
        <dbReference type="SAM" id="Phobius"/>
    </source>
</evidence>
<keyword evidence="7" id="KW-1133">Transmembrane helix</keyword>
<keyword evidence="3" id="KW-0677">Repeat</keyword>
<proteinExistence type="predicted"/>
<dbReference type="InterPro" id="IPR013083">
    <property type="entry name" value="Znf_RING/FYVE/PHD"/>
</dbReference>
<feature type="domain" description="RING-type" evidence="8">
    <location>
        <begin position="116"/>
        <end position="347"/>
    </location>
</feature>
<evidence type="ECO:0000313" key="9">
    <source>
        <dbReference type="EMBL" id="TRZ08159.1"/>
    </source>
</evidence>
<dbReference type="Proteomes" id="UP000796761">
    <property type="component" value="Unassembled WGS sequence"/>
</dbReference>
<feature type="non-terminal residue" evidence="9">
    <location>
        <position position="416"/>
    </location>
</feature>
<accession>A0A8K1D925</accession>
<dbReference type="GO" id="GO:0036435">
    <property type="term" value="F:K48-linked polyubiquitin modification-dependent protein binding"/>
    <property type="evidence" value="ECO:0007669"/>
    <property type="project" value="TreeGrafter"/>
</dbReference>
<evidence type="ECO:0000256" key="5">
    <source>
        <dbReference type="ARBA" id="ARBA00022786"/>
    </source>
</evidence>
<dbReference type="GO" id="GO:0097039">
    <property type="term" value="P:protein linear polyubiquitination"/>
    <property type="evidence" value="ECO:0007669"/>
    <property type="project" value="TreeGrafter"/>
</dbReference>
<dbReference type="InterPro" id="IPR041031">
    <property type="entry name" value="RNF31_C"/>
</dbReference>
<dbReference type="InterPro" id="IPR057426">
    <property type="entry name" value="RNF31_UBA_3"/>
</dbReference>
<evidence type="ECO:0000256" key="4">
    <source>
        <dbReference type="ARBA" id="ARBA00022771"/>
    </source>
</evidence>
<dbReference type="AlphaFoldDB" id="A0A8K1D925"/>
<keyword evidence="6" id="KW-0862">Zinc</keyword>
<keyword evidence="10" id="KW-1185">Reference proteome</keyword>
<name>A0A8K1D925_9PASS</name>
<dbReference type="PANTHER" id="PTHR16004:SF5">
    <property type="entry name" value="E3 UBIQUITIN-PROTEIN LIGASE RNF31"/>
    <property type="match status" value="1"/>
</dbReference>